<evidence type="ECO:0000313" key="10">
    <source>
        <dbReference type="EMBL" id="SLN30595.1"/>
    </source>
</evidence>
<evidence type="ECO:0000256" key="6">
    <source>
        <dbReference type="ARBA" id="ARBA00022777"/>
    </source>
</evidence>
<evidence type="ECO:0000256" key="3">
    <source>
        <dbReference type="ARBA" id="ARBA00022553"/>
    </source>
</evidence>
<dbReference type="Pfam" id="PF13185">
    <property type="entry name" value="GAF_2"/>
    <property type="match status" value="1"/>
</dbReference>
<dbReference type="Gene3D" id="3.30.450.20">
    <property type="entry name" value="PAS domain"/>
    <property type="match status" value="1"/>
</dbReference>
<dbReference type="InterPro" id="IPR003018">
    <property type="entry name" value="GAF"/>
</dbReference>
<gene>
    <name evidence="10" type="primary">lov_1</name>
    <name evidence="9" type="ORF">CLV79_1022</name>
    <name evidence="10" type="ORF">LOS8367_01086</name>
</gene>
<evidence type="ECO:0000259" key="8">
    <source>
        <dbReference type="PROSITE" id="PS50112"/>
    </source>
</evidence>
<dbReference type="RefSeq" id="WP_085895478.1">
    <property type="nucleotide sequence ID" value="NZ_FWFY01000003.1"/>
</dbReference>
<dbReference type="CDD" id="cd00130">
    <property type="entry name" value="PAS"/>
    <property type="match status" value="1"/>
</dbReference>
<dbReference type="Gene3D" id="3.30.565.10">
    <property type="entry name" value="Histidine kinase-like ATPase, C-terminal domain"/>
    <property type="match status" value="1"/>
</dbReference>
<comment type="catalytic activity">
    <reaction evidence="1">
        <text>ATP + protein L-histidine = ADP + protein N-phospho-L-histidine.</text>
        <dbReference type="EC" id="2.7.13.3"/>
    </reaction>
</comment>
<dbReference type="GO" id="GO:0006355">
    <property type="term" value="P:regulation of DNA-templated transcription"/>
    <property type="evidence" value="ECO:0007669"/>
    <property type="project" value="InterPro"/>
</dbReference>
<dbReference type="OrthoDB" id="9816309at2"/>
<dbReference type="Pfam" id="PF07536">
    <property type="entry name" value="HWE_HK"/>
    <property type="match status" value="1"/>
</dbReference>
<evidence type="ECO:0000256" key="2">
    <source>
        <dbReference type="ARBA" id="ARBA00012438"/>
    </source>
</evidence>
<evidence type="ECO:0000313" key="12">
    <source>
        <dbReference type="Proteomes" id="UP000240624"/>
    </source>
</evidence>
<evidence type="ECO:0000256" key="4">
    <source>
        <dbReference type="ARBA" id="ARBA00022679"/>
    </source>
</evidence>
<dbReference type="Pfam" id="PF00989">
    <property type="entry name" value="PAS"/>
    <property type="match status" value="1"/>
</dbReference>
<dbReference type="InterPro" id="IPR013767">
    <property type="entry name" value="PAS_fold"/>
</dbReference>
<dbReference type="Gene3D" id="3.30.450.40">
    <property type="match status" value="1"/>
</dbReference>
<dbReference type="EMBL" id="FWFY01000003">
    <property type="protein sequence ID" value="SLN30595.1"/>
    <property type="molecule type" value="Genomic_DNA"/>
</dbReference>
<keyword evidence="7" id="KW-0067">ATP-binding</keyword>
<protein>
    <recommendedName>
        <fullName evidence="2">histidine kinase</fullName>
        <ecNumber evidence="2">2.7.13.3</ecNumber>
    </recommendedName>
</protein>
<dbReference type="SUPFAM" id="SSF55785">
    <property type="entry name" value="PYP-like sensor domain (PAS domain)"/>
    <property type="match status" value="1"/>
</dbReference>
<keyword evidence="5" id="KW-0547">Nucleotide-binding</keyword>
<dbReference type="NCBIfam" id="TIGR00229">
    <property type="entry name" value="sensory_box"/>
    <property type="match status" value="1"/>
</dbReference>
<dbReference type="InterPro" id="IPR035965">
    <property type="entry name" value="PAS-like_dom_sf"/>
</dbReference>
<dbReference type="GO" id="GO:0005524">
    <property type="term" value="F:ATP binding"/>
    <property type="evidence" value="ECO:0007669"/>
    <property type="project" value="UniProtKB-KW"/>
</dbReference>
<reference evidence="9 12" key="2">
    <citation type="submission" date="2018-03" db="EMBL/GenBank/DDBJ databases">
        <title>Genomic Encyclopedia of Archaeal and Bacterial Type Strains, Phase II (KMG-II): from individual species to whole genera.</title>
        <authorList>
            <person name="Goeker M."/>
        </authorList>
    </citation>
    <scope>NUCLEOTIDE SEQUENCE [LARGE SCALE GENOMIC DNA]</scope>
    <source>
        <strain evidence="9 12">DSM 29956</strain>
    </source>
</reference>
<evidence type="ECO:0000256" key="7">
    <source>
        <dbReference type="ARBA" id="ARBA00022840"/>
    </source>
</evidence>
<evidence type="ECO:0000313" key="9">
    <source>
        <dbReference type="EMBL" id="PSK87523.1"/>
    </source>
</evidence>
<evidence type="ECO:0000313" key="11">
    <source>
        <dbReference type="Proteomes" id="UP000193495"/>
    </source>
</evidence>
<dbReference type="PANTHER" id="PTHR41523">
    <property type="entry name" value="TWO-COMPONENT SYSTEM SENSOR PROTEIN"/>
    <property type="match status" value="1"/>
</dbReference>
<dbReference type="AlphaFoldDB" id="A0A1X6YT62"/>
<dbReference type="EMBL" id="PYGB01000002">
    <property type="protein sequence ID" value="PSK87523.1"/>
    <property type="molecule type" value="Genomic_DNA"/>
</dbReference>
<evidence type="ECO:0000256" key="1">
    <source>
        <dbReference type="ARBA" id="ARBA00000085"/>
    </source>
</evidence>
<dbReference type="InterPro" id="IPR029016">
    <property type="entry name" value="GAF-like_dom_sf"/>
</dbReference>
<keyword evidence="6 10" id="KW-0418">Kinase</keyword>
<organism evidence="10 11">
    <name type="scientific">Limimaricola soesokkakensis</name>
    <dbReference type="NCBI Taxonomy" id="1343159"/>
    <lineage>
        <taxon>Bacteria</taxon>
        <taxon>Pseudomonadati</taxon>
        <taxon>Pseudomonadota</taxon>
        <taxon>Alphaproteobacteria</taxon>
        <taxon>Rhodobacterales</taxon>
        <taxon>Paracoccaceae</taxon>
        <taxon>Limimaricola</taxon>
    </lineage>
</organism>
<sequence>MKHLESLFDRALDAVVGMDEAGLVVAWNGAAEEMFGWPRAEAMGSSMGDLIVPPQHRDAHARGLEHYNRTGEGPVLEQRVRITALHRDRAEFPVELSIFPMSGDGGGRIFYAFIRSMAAEEAARRAQELRAREGEALLAVAQKLLEDVSLDEFTQFCLDSVCAVSGMEAGHFHVVRGRGPHARLHPTGIWHLADPRFQPVVEATSVVRFAPGEGLPGRAWQSGQLQALVDLPASCQFVRRSVFEEVGLTRAVALPVWQGGDVHGVLEFFGTSYARLDEEVLRMLQTVGSQIGVALHRKQHAEHRETLRREMSHRVGNSLSVLASIYRSCSREARTKDELDEAFLGRLVAVGQANRMAVEDASKSVALQALIEEATGILPERSRISIEAPNLSVDRDSIMPLALILNELATNALKHGSSCQDSRLAVRARFDESNENLVLEWREHRAVPLAVPPPTPERVGFGTKLMWHMVEGRLGGIFERCLDEAGFRVMLRLPRERLEAPPELAPATIHSGAADG</sequence>
<keyword evidence="12" id="KW-1185">Reference proteome</keyword>
<reference evidence="10 11" key="1">
    <citation type="submission" date="2017-03" db="EMBL/GenBank/DDBJ databases">
        <authorList>
            <person name="Afonso C.L."/>
            <person name="Miller P.J."/>
            <person name="Scott M.A."/>
            <person name="Spackman E."/>
            <person name="Goraichik I."/>
            <person name="Dimitrov K.M."/>
            <person name="Suarez D.L."/>
            <person name="Swayne D.E."/>
        </authorList>
    </citation>
    <scope>NUCLEOTIDE SEQUENCE [LARGE SCALE GENOMIC DNA]</scope>
    <source>
        <strain evidence="10 11">CECT 8367</strain>
    </source>
</reference>
<dbReference type="SMART" id="SM00065">
    <property type="entry name" value="GAF"/>
    <property type="match status" value="1"/>
</dbReference>
<dbReference type="SMART" id="SM00091">
    <property type="entry name" value="PAS"/>
    <property type="match status" value="1"/>
</dbReference>
<dbReference type="PANTHER" id="PTHR41523:SF8">
    <property type="entry name" value="ETHYLENE RESPONSE SENSOR PROTEIN"/>
    <property type="match status" value="1"/>
</dbReference>
<dbReference type="EC" id="2.7.13.3" evidence="2"/>
<dbReference type="Proteomes" id="UP000240624">
    <property type="component" value="Unassembled WGS sequence"/>
</dbReference>
<dbReference type="SMART" id="SM00911">
    <property type="entry name" value="HWE_HK"/>
    <property type="match status" value="1"/>
</dbReference>
<name>A0A1X6YT62_9RHOB</name>
<feature type="domain" description="PAS" evidence="8">
    <location>
        <begin position="1"/>
        <end position="53"/>
    </location>
</feature>
<dbReference type="InterPro" id="IPR000014">
    <property type="entry name" value="PAS"/>
</dbReference>
<dbReference type="GO" id="GO:0004673">
    <property type="term" value="F:protein histidine kinase activity"/>
    <property type="evidence" value="ECO:0007669"/>
    <property type="project" value="UniProtKB-EC"/>
</dbReference>
<keyword evidence="3" id="KW-0597">Phosphoprotein</keyword>
<evidence type="ECO:0000256" key="5">
    <source>
        <dbReference type="ARBA" id="ARBA00022741"/>
    </source>
</evidence>
<accession>A0A1X6YT62</accession>
<dbReference type="InterPro" id="IPR011102">
    <property type="entry name" value="Sig_transdc_His_kinase_HWE"/>
</dbReference>
<keyword evidence="4 10" id="KW-0808">Transferase</keyword>
<dbReference type="PROSITE" id="PS50112">
    <property type="entry name" value="PAS"/>
    <property type="match status" value="1"/>
</dbReference>
<dbReference type="InterPro" id="IPR036890">
    <property type="entry name" value="HATPase_C_sf"/>
</dbReference>
<dbReference type="SUPFAM" id="SSF55781">
    <property type="entry name" value="GAF domain-like"/>
    <property type="match status" value="1"/>
</dbReference>
<proteinExistence type="predicted"/>
<dbReference type="Proteomes" id="UP000193495">
    <property type="component" value="Unassembled WGS sequence"/>
</dbReference>